<evidence type="ECO:0000313" key="3">
    <source>
        <dbReference type="Proteomes" id="UP000006228"/>
    </source>
</evidence>
<evidence type="ECO:0000256" key="1">
    <source>
        <dbReference type="SAM" id="Phobius"/>
    </source>
</evidence>
<keyword evidence="1" id="KW-1133">Transmembrane helix</keyword>
<comment type="caution">
    <text evidence="2">The sequence shown here is derived from an EMBL/GenBank/DDBJ whole genome shotgun (WGS) entry which is preliminary data.</text>
</comment>
<accession>E8MDU7</accession>
<keyword evidence="1" id="KW-0812">Transmembrane</keyword>
<feature type="transmembrane region" description="Helical" evidence="1">
    <location>
        <begin position="12"/>
        <end position="32"/>
    </location>
</feature>
<proteinExistence type="predicted"/>
<name>E8MDU7_PHOS4</name>
<protein>
    <submittedName>
        <fullName evidence="2">Uncharacterized protein</fullName>
    </submittedName>
</protein>
<reference evidence="2 3" key="1">
    <citation type="journal article" date="2012" name="Int. J. Syst. Evol. Microbiol.">
        <title>Vibrio caribbeanicus sp. nov., isolated from the marine sponge Scleritoderma cyanea.</title>
        <authorList>
            <person name="Hoffmann M."/>
            <person name="Monday S.R."/>
            <person name="Allard M.W."/>
            <person name="Strain E.A."/>
            <person name="Whittaker P."/>
            <person name="Naum M."/>
            <person name="McCarthy P.J."/>
            <person name="Lopez J.V."/>
            <person name="Fischer M."/>
            <person name="Brown E.W."/>
        </authorList>
    </citation>
    <scope>NUCLEOTIDE SEQUENCE [LARGE SCALE GENOMIC DNA]</scope>
    <source>
        <strain evidence="3">DSMZ 21326</strain>
    </source>
</reference>
<organism evidence="2 3">
    <name type="scientific">Vibrio sinaloensis DSM 21326</name>
    <dbReference type="NCBI Taxonomy" id="945550"/>
    <lineage>
        <taxon>Bacteria</taxon>
        <taxon>Pseudomonadati</taxon>
        <taxon>Pseudomonadota</taxon>
        <taxon>Gammaproteobacteria</taxon>
        <taxon>Vibrionales</taxon>
        <taxon>Vibrionaceae</taxon>
        <taxon>Vibrio</taxon>
        <taxon>Vibrio oreintalis group</taxon>
    </lineage>
</organism>
<sequence length="60" mass="6885">MDGDITSRYIHMQIEMIILTVFMLLLAVSLHVQPKGNAFLTAHRPSSTKIWRVNIKLFTS</sequence>
<keyword evidence="1" id="KW-0472">Membrane</keyword>
<dbReference type="AlphaFoldDB" id="E8MDU7"/>
<dbReference type="EMBL" id="AEVT01000132">
    <property type="protein sequence ID" value="EGA67820.1"/>
    <property type="molecule type" value="Genomic_DNA"/>
</dbReference>
<gene>
    <name evidence="2" type="ORF">VISI1226_22600</name>
</gene>
<dbReference type="Proteomes" id="UP000006228">
    <property type="component" value="Unassembled WGS sequence"/>
</dbReference>
<evidence type="ECO:0000313" key="2">
    <source>
        <dbReference type="EMBL" id="EGA67820.1"/>
    </source>
</evidence>